<feature type="compositionally biased region" description="Low complexity" evidence="1">
    <location>
        <begin position="12"/>
        <end position="21"/>
    </location>
</feature>
<dbReference type="Proteomes" id="UP000811246">
    <property type="component" value="Chromosome 1"/>
</dbReference>
<dbReference type="AlphaFoldDB" id="A0A922G2L4"/>
<dbReference type="Gene3D" id="2.120.10.80">
    <property type="entry name" value="Kelch-type beta propeller"/>
    <property type="match status" value="1"/>
</dbReference>
<dbReference type="SUPFAM" id="SSF81383">
    <property type="entry name" value="F-box domain"/>
    <property type="match status" value="1"/>
</dbReference>
<organism evidence="3 4">
    <name type="scientific">Carya illinoinensis</name>
    <name type="common">Pecan</name>
    <dbReference type="NCBI Taxonomy" id="32201"/>
    <lineage>
        <taxon>Eukaryota</taxon>
        <taxon>Viridiplantae</taxon>
        <taxon>Streptophyta</taxon>
        <taxon>Embryophyta</taxon>
        <taxon>Tracheophyta</taxon>
        <taxon>Spermatophyta</taxon>
        <taxon>Magnoliopsida</taxon>
        <taxon>eudicotyledons</taxon>
        <taxon>Gunneridae</taxon>
        <taxon>Pentapetalae</taxon>
        <taxon>rosids</taxon>
        <taxon>fabids</taxon>
        <taxon>Fagales</taxon>
        <taxon>Juglandaceae</taxon>
        <taxon>Carya</taxon>
    </lineage>
</organism>
<dbReference type="InterPro" id="IPR006652">
    <property type="entry name" value="Kelch_1"/>
</dbReference>
<dbReference type="GO" id="GO:0080037">
    <property type="term" value="P:negative regulation of cytokinin-activated signaling pathway"/>
    <property type="evidence" value="ECO:0007669"/>
    <property type="project" value="InterPro"/>
</dbReference>
<feature type="region of interest" description="Disordered" evidence="1">
    <location>
        <begin position="1"/>
        <end position="21"/>
    </location>
</feature>
<reference evidence="3" key="1">
    <citation type="submission" date="2021-01" db="EMBL/GenBank/DDBJ databases">
        <authorList>
            <person name="Lovell J.T."/>
            <person name="Bentley N."/>
            <person name="Bhattarai G."/>
            <person name="Jenkins J.W."/>
            <person name="Sreedasyam A."/>
            <person name="Alarcon Y."/>
            <person name="Bock C."/>
            <person name="Boston L."/>
            <person name="Carlson J."/>
            <person name="Cervantes K."/>
            <person name="Clermont K."/>
            <person name="Krom N."/>
            <person name="Kubenka K."/>
            <person name="Mamidi S."/>
            <person name="Mattison C."/>
            <person name="Monteros M."/>
            <person name="Pisani C."/>
            <person name="Plott C."/>
            <person name="Rajasekar S."/>
            <person name="Rhein H.S."/>
            <person name="Rohla C."/>
            <person name="Song M."/>
            <person name="Hilaire R.S."/>
            <person name="Shu S."/>
            <person name="Wells L."/>
            <person name="Wang X."/>
            <person name="Webber J."/>
            <person name="Heerema R.J."/>
            <person name="Klein P."/>
            <person name="Conner P."/>
            <person name="Grauke L."/>
            <person name="Grimwood J."/>
            <person name="Schmutz J."/>
            <person name="Randall J.J."/>
        </authorList>
    </citation>
    <scope>NUCLEOTIDE SEQUENCE</scope>
    <source>
        <tissue evidence="3">Leaf</tissue>
    </source>
</reference>
<dbReference type="Pfam" id="PF01344">
    <property type="entry name" value="Kelch_1"/>
    <property type="match status" value="1"/>
</dbReference>
<dbReference type="InterPro" id="IPR044595">
    <property type="entry name" value="KMD1-4"/>
</dbReference>
<evidence type="ECO:0000313" key="4">
    <source>
        <dbReference type="Proteomes" id="UP000811246"/>
    </source>
</evidence>
<dbReference type="SUPFAM" id="SSF117281">
    <property type="entry name" value="Kelch motif"/>
    <property type="match status" value="1"/>
</dbReference>
<dbReference type="EMBL" id="CM031825">
    <property type="protein sequence ID" value="KAG6732974.1"/>
    <property type="molecule type" value="Genomic_DNA"/>
</dbReference>
<feature type="compositionally biased region" description="Polar residues" evidence="1">
    <location>
        <begin position="1"/>
        <end position="11"/>
    </location>
</feature>
<evidence type="ECO:0000259" key="2">
    <source>
        <dbReference type="Pfam" id="PF00646"/>
    </source>
</evidence>
<proteinExistence type="predicted"/>
<dbReference type="PANTHER" id="PTHR46407">
    <property type="entry name" value="OS02G0208700 PROTEIN"/>
    <property type="match status" value="1"/>
</dbReference>
<dbReference type="GO" id="GO:0005829">
    <property type="term" value="C:cytosol"/>
    <property type="evidence" value="ECO:0007669"/>
    <property type="project" value="TreeGrafter"/>
</dbReference>
<dbReference type="Pfam" id="PF00646">
    <property type="entry name" value="F-box"/>
    <property type="match status" value="1"/>
</dbReference>
<dbReference type="InterPro" id="IPR001810">
    <property type="entry name" value="F-box_dom"/>
</dbReference>
<gene>
    <name evidence="3" type="ORF">I3842_01G203700</name>
</gene>
<comment type="caution">
    <text evidence="3">The sequence shown here is derived from an EMBL/GenBank/DDBJ whole genome shotgun (WGS) entry which is preliminary data.</text>
</comment>
<protein>
    <recommendedName>
        <fullName evidence="2">F-box domain-containing protein</fullName>
    </recommendedName>
</protein>
<evidence type="ECO:0000256" key="1">
    <source>
        <dbReference type="SAM" id="MobiDB-lite"/>
    </source>
</evidence>
<evidence type="ECO:0000313" key="3">
    <source>
        <dbReference type="EMBL" id="KAG6732974.1"/>
    </source>
</evidence>
<accession>A0A922G2L4</accession>
<feature type="region of interest" description="Disordered" evidence="1">
    <location>
        <begin position="88"/>
        <end position="114"/>
    </location>
</feature>
<dbReference type="CDD" id="cd22152">
    <property type="entry name" value="F-box_AtAFR-like"/>
    <property type="match status" value="1"/>
</dbReference>
<sequence length="460" mass="51581">MGQTESSTENFQKQQQQPLQKQLIPGLPDEIAMECLVRVPHQFHPTMKLVSQSWRFLIMHPSFYQGRRRSGMAEHMVCLIQPVPCSPPSLTESSDSDMTDLSNRNTTTKEEEIDAKSSTSRLIQYGLSIYNATHQTWHRMMMRPGGGHVRIPMFCQCVALPVPGKLLLLGGWDPDTLEPVPDVYVLDFIGGVRWRRAAPMSVARSFFACGVVGQSMVYVAGGHDNQKNALRSAEVYDAEADEWRTLLPMAEERDECQGLSWEGDYRFWVVSGYSTDSQGRFRSDAECYDPVSGSWSRIEGVWPYPSVSPRGLTTTVTIDEKSNNGSHHNQNQYQWWWFLGSPQQHQDNGGVKELDNSNNIIWKVVDHVQLPGGINGTTSLCVNTLGLGPDQYFANTHNQQLQRMFLMSGGGRGTSSSSVTCGECECECAEGTYFFSTKWYHVHTPPAFSGFPYSASCLMV</sequence>
<dbReference type="InterPro" id="IPR036047">
    <property type="entry name" value="F-box-like_dom_sf"/>
</dbReference>
<dbReference type="OrthoDB" id="191037at2759"/>
<name>A0A922G2L4_CARIL</name>
<dbReference type="SMART" id="SM00612">
    <property type="entry name" value="Kelch"/>
    <property type="match status" value="2"/>
</dbReference>
<feature type="domain" description="F-box" evidence="2">
    <location>
        <begin position="25"/>
        <end position="64"/>
    </location>
</feature>
<dbReference type="PANTHER" id="PTHR46407:SF21">
    <property type="entry name" value="F-BOX_KELCH-REPEAT PROTEIN SKIP20"/>
    <property type="match status" value="1"/>
</dbReference>
<dbReference type="InterPro" id="IPR015915">
    <property type="entry name" value="Kelch-typ_b-propeller"/>
</dbReference>
<dbReference type="GO" id="GO:2000762">
    <property type="term" value="P:regulation of phenylpropanoid metabolic process"/>
    <property type="evidence" value="ECO:0007669"/>
    <property type="project" value="InterPro"/>
</dbReference>